<organism evidence="2 3">
    <name type="scientific">Aliiglaciecola litoralis</name>
    <dbReference type="NCBI Taxonomy" id="582857"/>
    <lineage>
        <taxon>Bacteria</taxon>
        <taxon>Pseudomonadati</taxon>
        <taxon>Pseudomonadota</taxon>
        <taxon>Gammaproteobacteria</taxon>
        <taxon>Alteromonadales</taxon>
        <taxon>Alteromonadaceae</taxon>
        <taxon>Aliiglaciecola</taxon>
    </lineage>
</organism>
<proteinExistence type="predicted"/>
<evidence type="ECO:0000256" key="1">
    <source>
        <dbReference type="SAM" id="Phobius"/>
    </source>
</evidence>
<keyword evidence="3" id="KW-1185">Reference proteome</keyword>
<evidence type="ECO:0000313" key="2">
    <source>
        <dbReference type="EMBL" id="GAA0855198.1"/>
    </source>
</evidence>
<reference evidence="2 3" key="1">
    <citation type="journal article" date="2019" name="Int. J. Syst. Evol. Microbiol.">
        <title>The Global Catalogue of Microorganisms (GCM) 10K type strain sequencing project: providing services to taxonomists for standard genome sequencing and annotation.</title>
        <authorList>
            <consortium name="The Broad Institute Genomics Platform"/>
            <consortium name="The Broad Institute Genome Sequencing Center for Infectious Disease"/>
            <person name="Wu L."/>
            <person name="Ma J."/>
        </authorList>
    </citation>
    <scope>NUCLEOTIDE SEQUENCE [LARGE SCALE GENOMIC DNA]</scope>
    <source>
        <strain evidence="2 3">JCM 15896</strain>
    </source>
</reference>
<dbReference type="Proteomes" id="UP001500359">
    <property type="component" value="Unassembled WGS sequence"/>
</dbReference>
<sequence length="84" mass="9248">MSQPSPSQNNAPASKSTKKLPPNVRVMIGIVASPTLLVIAFCVYALLYGNWQDPGVGGIIFSLLGVFAYYLVIFGRLPRWFNFK</sequence>
<comment type="caution">
    <text evidence="2">The sequence shown here is derived from an EMBL/GenBank/DDBJ whole genome shotgun (WGS) entry which is preliminary data.</text>
</comment>
<evidence type="ECO:0000313" key="3">
    <source>
        <dbReference type="Proteomes" id="UP001500359"/>
    </source>
</evidence>
<accession>A0ABN1LFG7</accession>
<keyword evidence="1" id="KW-0812">Transmembrane</keyword>
<keyword evidence="1" id="KW-1133">Transmembrane helix</keyword>
<feature type="transmembrane region" description="Helical" evidence="1">
    <location>
        <begin position="59"/>
        <end position="77"/>
    </location>
</feature>
<dbReference type="RefSeq" id="WP_343857924.1">
    <property type="nucleotide sequence ID" value="NZ_BAAAFD010000002.1"/>
</dbReference>
<dbReference type="EMBL" id="BAAAFD010000002">
    <property type="protein sequence ID" value="GAA0855198.1"/>
    <property type="molecule type" value="Genomic_DNA"/>
</dbReference>
<gene>
    <name evidence="2" type="ORF">GCM10009114_13670</name>
</gene>
<protein>
    <submittedName>
        <fullName evidence="2">Uncharacterized protein</fullName>
    </submittedName>
</protein>
<name>A0ABN1LFG7_9ALTE</name>
<keyword evidence="1" id="KW-0472">Membrane</keyword>
<feature type="transmembrane region" description="Helical" evidence="1">
    <location>
        <begin position="24"/>
        <end position="47"/>
    </location>
</feature>